<reference evidence="6" key="1">
    <citation type="submission" date="2009-01" db="EMBL/GenBank/DDBJ databases">
        <title>Complete sequence of chromosome Cyanothece sp. PCC 7425.</title>
        <authorList>
            <consortium name="US DOE Joint Genome Institute"/>
            <person name="Lucas S."/>
            <person name="Copeland A."/>
            <person name="Lapidus A."/>
            <person name="Glavina del Rio T."/>
            <person name="Dalin E."/>
            <person name="Tice H."/>
            <person name="Bruce D."/>
            <person name="Goodwin L."/>
            <person name="Pitluck S."/>
            <person name="Sims D."/>
            <person name="Meineke L."/>
            <person name="Brettin T."/>
            <person name="Detter J.C."/>
            <person name="Han C."/>
            <person name="Larimer F."/>
            <person name="Land M."/>
            <person name="Hauser L."/>
            <person name="Kyrpides N."/>
            <person name="Ovchinnikova G."/>
            <person name="Liberton M."/>
            <person name="Stoeckel J."/>
            <person name="Banerjee A."/>
            <person name="Singh A."/>
            <person name="Page L."/>
            <person name="Sato H."/>
            <person name="Zhao L."/>
            <person name="Sherman L."/>
            <person name="Pakrasi H."/>
            <person name="Richardson P."/>
        </authorList>
    </citation>
    <scope>NUCLEOTIDE SEQUENCE</scope>
    <source>
        <strain evidence="6">PCC 7425</strain>
    </source>
</reference>
<dbReference type="SUPFAM" id="SSF53335">
    <property type="entry name" value="S-adenosyl-L-methionine-dependent methyltransferases"/>
    <property type="match status" value="1"/>
</dbReference>
<comment type="function">
    <text evidence="4">Methylates the class 1 translation termination release factors RF1/PrfA and RF2/PrfB on the glutamine residue of the universally conserved GGQ motif.</text>
</comment>
<evidence type="ECO:0000259" key="5">
    <source>
        <dbReference type="Pfam" id="PF05175"/>
    </source>
</evidence>
<proteinExistence type="inferred from homology"/>
<dbReference type="NCBIfam" id="TIGR03534">
    <property type="entry name" value="RF_mod_PrmC"/>
    <property type="match status" value="1"/>
</dbReference>
<dbReference type="STRING" id="395961.Cyan7425_3491"/>
<dbReference type="AlphaFoldDB" id="B8HQZ3"/>
<dbReference type="InterPro" id="IPR002052">
    <property type="entry name" value="DNA_methylase_N6_adenine_CS"/>
</dbReference>
<feature type="binding site" evidence="4">
    <location>
        <begin position="217"/>
        <end position="220"/>
    </location>
    <ligand>
        <name>substrate</name>
    </ligand>
</feature>
<dbReference type="EC" id="2.1.1.297" evidence="4"/>
<keyword evidence="2 4" id="KW-0808">Transferase</keyword>
<feature type="binding site" evidence="4">
    <location>
        <position position="162"/>
    </location>
    <ligand>
        <name>S-adenosyl-L-methionine</name>
        <dbReference type="ChEBI" id="CHEBI:59789"/>
    </ligand>
</feature>
<evidence type="ECO:0000256" key="1">
    <source>
        <dbReference type="ARBA" id="ARBA00022603"/>
    </source>
</evidence>
<accession>B8HQZ3</accession>
<name>B8HQZ3_CYAP4</name>
<feature type="binding site" evidence="4">
    <location>
        <begin position="139"/>
        <end position="143"/>
    </location>
    <ligand>
        <name>S-adenosyl-L-methionine</name>
        <dbReference type="ChEBI" id="CHEBI:59789"/>
    </ligand>
</feature>
<dbReference type="InterPro" id="IPR007848">
    <property type="entry name" value="Small_mtfrase_dom"/>
</dbReference>
<keyword evidence="3 4" id="KW-0949">S-adenosyl-L-methionine</keyword>
<dbReference type="PANTHER" id="PTHR47441:SF3">
    <property type="entry name" value="RELEASE FACTOR GLUTAMINE METHYLTRANSFERASE"/>
    <property type="match status" value="1"/>
</dbReference>
<dbReference type="PANTHER" id="PTHR47441">
    <property type="match status" value="1"/>
</dbReference>
<organism evidence="6">
    <name type="scientific">Cyanothece sp. (strain PCC 7425 / ATCC 29141)</name>
    <dbReference type="NCBI Taxonomy" id="395961"/>
    <lineage>
        <taxon>Bacteria</taxon>
        <taxon>Bacillati</taxon>
        <taxon>Cyanobacteriota</taxon>
        <taxon>Cyanophyceae</taxon>
        <taxon>Gomontiellales</taxon>
        <taxon>Cyanothecaceae</taxon>
        <taxon>Cyanothece</taxon>
    </lineage>
</organism>
<dbReference type="OrthoDB" id="9800643at2"/>
<dbReference type="EMBL" id="CP001344">
    <property type="protein sequence ID" value="ACL45814.1"/>
    <property type="molecule type" value="Genomic_DNA"/>
</dbReference>
<protein>
    <recommendedName>
        <fullName evidence="4">Release factor glutamine methyltransferase</fullName>
        <shortName evidence="4">RF MTase</shortName>
        <ecNumber evidence="4">2.1.1.297</ecNumber>
    </recommendedName>
    <alternativeName>
        <fullName evidence="4">N5-glutamine methyltransferase PrmC</fullName>
    </alternativeName>
    <alternativeName>
        <fullName evidence="4">Protein-(glutamine-N5) MTase PrmC</fullName>
    </alternativeName>
    <alternativeName>
        <fullName evidence="4">Protein-glutamine N-methyltransferase PrmC</fullName>
    </alternativeName>
</protein>
<keyword evidence="1 4" id="KW-0489">Methyltransferase</keyword>
<dbReference type="GO" id="GO:0032259">
    <property type="term" value="P:methylation"/>
    <property type="evidence" value="ECO:0007669"/>
    <property type="project" value="UniProtKB-KW"/>
</dbReference>
<dbReference type="InterPro" id="IPR019874">
    <property type="entry name" value="RF_methyltr_PrmC"/>
</dbReference>
<dbReference type="Pfam" id="PF05175">
    <property type="entry name" value="MTS"/>
    <property type="match status" value="1"/>
</dbReference>
<dbReference type="PROSITE" id="PS00092">
    <property type="entry name" value="N6_MTASE"/>
    <property type="match status" value="1"/>
</dbReference>
<feature type="binding site" evidence="4">
    <location>
        <position position="200"/>
    </location>
    <ligand>
        <name>S-adenosyl-L-methionine</name>
        <dbReference type="ChEBI" id="CHEBI:59789"/>
    </ligand>
</feature>
<dbReference type="GO" id="GO:0003676">
    <property type="term" value="F:nucleic acid binding"/>
    <property type="evidence" value="ECO:0007669"/>
    <property type="project" value="InterPro"/>
</dbReference>
<dbReference type="InterPro" id="IPR029063">
    <property type="entry name" value="SAM-dependent_MTases_sf"/>
</dbReference>
<evidence type="ECO:0000256" key="2">
    <source>
        <dbReference type="ARBA" id="ARBA00022679"/>
    </source>
</evidence>
<dbReference type="InterPro" id="IPR004556">
    <property type="entry name" value="HemK-like"/>
</dbReference>
<evidence type="ECO:0000256" key="3">
    <source>
        <dbReference type="ARBA" id="ARBA00022691"/>
    </source>
</evidence>
<comment type="similarity">
    <text evidence="4">Belongs to the protein N5-glutamine methyltransferase family. PrmC subfamily.</text>
</comment>
<feature type="binding site" evidence="4">
    <location>
        <position position="217"/>
    </location>
    <ligand>
        <name>S-adenosyl-L-methionine</name>
        <dbReference type="ChEBI" id="CHEBI:59789"/>
    </ligand>
</feature>
<dbReference type="Gene3D" id="3.40.50.150">
    <property type="entry name" value="Vaccinia Virus protein VP39"/>
    <property type="match status" value="1"/>
</dbReference>
<dbReference type="CDD" id="cd02440">
    <property type="entry name" value="AdoMet_MTases"/>
    <property type="match status" value="1"/>
</dbReference>
<evidence type="ECO:0000256" key="4">
    <source>
        <dbReference type="HAMAP-Rule" id="MF_02126"/>
    </source>
</evidence>
<comment type="catalytic activity">
    <reaction evidence="4">
        <text>L-glutaminyl-[peptide chain release factor] + S-adenosyl-L-methionine = N(5)-methyl-L-glutaminyl-[peptide chain release factor] + S-adenosyl-L-homocysteine + H(+)</text>
        <dbReference type="Rhea" id="RHEA:42896"/>
        <dbReference type="Rhea" id="RHEA-COMP:10271"/>
        <dbReference type="Rhea" id="RHEA-COMP:10272"/>
        <dbReference type="ChEBI" id="CHEBI:15378"/>
        <dbReference type="ChEBI" id="CHEBI:30011"/>
        <dbReference type="ChEBI" id="CHEBI:57856"/>
        <dbReference type="ChEBI" id="CHEBI:59789"/>
        <dbReference type="ChEBI" id="CHEBI:61891"/>
        <dbReference type="EC" id="2.1.1.297"/>
    </reaction>
</comment>
<feature type="domain" description="Methyltransferase small" evidence="5">
    <location>
        <begin position="133"/>
        <end position="220"/>
    </location>
</feature>
<dbReference type="HOGENOM" id="CLU_018398_3_1_3"/>
<dbReference type="HAMAP" id="MF_02126">
    <property type="entry name" value="RF_methyltr_PrmC"/>
    <property type="match status" value="1"/>
</dbReference>
<dbReference type="InterPro" id="IPR052663">
    <property type="entry name" value="RF_glutamine_MTase_cyano"/>
</dbReference>
<sequence>MNISGEELWQWRRWAIAAIPPWLEPRQAQIELDWLLQAVADLDTLSLRLASYRGLAQIPIKLSLRELTGLWHRRWQDRIPLQYLVGEVPWRNLKLHVSPAVLIPRPETEELIDLAIEAVNYHPELSPPHPSSPHWADLGTGSGAIALGLAYSFPTAKIHAVDRSAAALEMAGRNRDRQDWGKDGGAGTLQDRLHFYQGDWLEPLAKLKGHLTGIVSNPPYIPTELLDELEREVVEHEPSLALDGGADGLTAIREIIETAADYLQPGGVLLLEMMSGQDQQVRQLLEQTGRYREIQIHRDLSGVPRFAQAFKQVS</sequence>
<dbReference type="GO" id="GO:0102559">
    <property type="term" value="F:peptide chain release factor N(5)-glutamine methyltransferase activity"/>
    <property type="evidence" value="ECO:0007669"/>
    <property type="project" value="UniProtKB-EC"/>
</dbReference>
<dbReference type="eggNOG" id="COG2890">
    <property type="taxonomic scope" value="Bacteria"/>
</dbReference>
<dbReference type="NCBIfam" id="TIGR00536">
    <property type="entry name" value="hemK_fam"/>
    <property type="match status" value="1"/>
</dbReference>
<evidence type="ECO:0000313" key="6">
    <source>
        <dbReference type="EMBL" id="ACL45814.1"/>
    </source>
</evidence>
<gene>
    <name evidence="4" type="primary">prmC</name>
    <name evidence="6" type="ordered locus">Cyan7425_3491</name>
</gene>
<dbReference type="KEGG" id="cyn:Cyan7425_3491"/>